<dbReference type="PANTHER" id="PTHR31901">
    <property type="entry name" value="GH3 DOMAIN-CONTAINING PROTEIN"/>
    <property type="match status" value="1"/>
</dbReference>
<comment type="caution">
    <text evidence="1">The sequence shown here is derived from an EMBL/GenBank/DDBJ whole genome shotgun (WGS) entry which is preliminary data.</text>
</comment>
<dbReference type="Gramene" id="OE9A105485T1">
    <property type="protein sequence ID" value="OE9A105485C1"/>
    <property type="gene ID" value="OE9A105485"/>
</dbReference>
<dbReference type="Pfam" id="PF03321">
    <property type="entry name" value="GH3"/>
    <property type="match status" value="1"/>
</dbReference>
<name>A0A8S0QTX7_OLEEU</name>
<keyword evidence="2" id="KW-1185">Reference proteome</keyword>
<sequence length="173" mass="19857">MPEAPKEQQKATYYSVAESNKKTLEFIEDLTKKADDVQKRVLAEILSRNAHVEYLKRHGLNGNIDRETFKKIIPVITYEDIQPDINRIAIGDKSHIFCSQPISEFLTSSGTSGGERKLMPTIDEELERRSFLYSLLMPVMSQFVPGLDQGKGMYFLFIKSESKTPVWSSIFRF</sequence>
<gene>
    <name evidence="1" type="ORF">OLEA9_A105485</name>
</gene>
<dbReference type="InterPro" id="IPR004993">
    <property type="entry name" value="GH3"/>
</dbReference>
<proteinExistence type="predicted"/>
<organism evidence="1 2">
    <name type="scientific">Olea europaea subsp. europaea</name>
    <dbReference type="NCBI Taxonomy" id="158383"/>
    <lineage>
        <taxon>Eukaryota</taxon>
        <taxon>Viridiplantae</taxon>
        <taxon>Streptophyta</taxon>
        <taxon>Embryophyta</taxon>
        <taxon>Tracheophyta</taxon>
        <taxon>Spermatophyta</taxon>
        <taxon>Magnoliopsida</taxon>
        <taxon>eudicotyledons</taxon>
        <taxon>Gunneridae</taxon>
        <taxon>Pentapetalae</taxon>
        <taxon>asterids</taxon>
        <taxon>lamiids</taxon>
        <taxon>Lamiales</taxon>
        <taxon>Oleaceae</taxon>
        <taxon>Oleeae</taxon>
        <taxon>Olea</taxon>
    </lineage>
</organism>
<protein>
    <submittedName>
        <fullName evidence="1">Uncharacterized protein</fullName>
    </submittedName>
</protein>
<dbReference type="GO" id="GO:0005737">
    <property type="term" value="C:cytoplasm"/>
    <property type="evidence" value="ECO:0007669"/>
    <property type="project" value="TreeGrafter"/>
</dbReference>
<reference evidence="1 2" key="1">
    <citation type="submission" date="2019-12" db="EMBL/GenBank/DDBJ databases">
        <authorList>
            <person name="Alioto T."/>
            <person name="Alioto T."/>
            <person name="Gomez Garrido J."/>
        </authorList>
    </citation>
    <scope>NUCLEOTIDE SEQUENCE [LARGE SCALE GENOMIC DNA]</scope>
</reference>
<dbReference type="Proteomes" id="UP000594638">
    <property type="component" value="Unassembled WGS sequence"/>
</dbReference>
<evidence type="ECO:0000313" key="2">
    <source>
        <dbReference type="Proteomes" id="UP000594638"/>
    </source>
</evidence>
<dbReference type="AlphaFoldDB" id="A0A8S0QTX7"/>
<dbReference type="PANTHER" id="PTHR31901:SF9">
    <property type="entry name" value="GH3 DOMAIN-CONTAINING PROTEIN"/>
    <property type="match status" value="1"/>
</dbReference>
<dbReference type="OrthoDB" id="10004661at2759"/>
<dbReference type="GO" id="GO:0010279">
    <property type="term" value="F:indole-3-acetic acid amido synthetase activity"/>
    <property type="evidence" value="ECO:0007669"/>
    <property type="project" value="TreeGrafter"/>
</dbReference>
<evidence type="ECO:0000313" key="1">
    <source>
        <dbReference type="EMBL" id="CAA2969626.1"/>
    </source>
</evidence>
<accession>A0A8S0QTX7</accession>
<dbReference type="EMBL" id="CACTIH010001946">
    <property type="protein sequence ID" value="CAA2969626.1"/>
    <property type="molecule type" value="Genomic_DNA"/>
</dbReference>